<reference evidence="11" key="1">
    <citation type="journal article" date="2019" name="Int. J. Syst. Evol. Microbiol.">
        <title>The Global Catalogue of Microorganisms (GCM) 10K type strain sequencing project: providing services to taxonomists for standard genome sequencing and annotation.</title>
        <authorList>
            <consortium name="The Broad Institute Genomics Platform"/>
            <consortium name="The Broad Institute Genome Sequencing Center for Infectious Disease"/>
            <person name="Wu L."/>
            <person name="Ma J."/>
        </authorList>
    </citation>
    <scope>NUCLEOTIDE SEQUENCE [LARGE SCALE GENOMIC DNA]</scope>
    <source>
        <strain evidence="11">JCM 15309</strain>
    </source>
</reference>
<gene>
    <name evidence="10" type="ORF">GCM10009798_15820</name>
</gene>
<sequence>MTQDMTQDHTPVRTPVRAAVAAWTGSALEYYDFAIYGTAAALVFPKVFFPDGNPTAATIASFATFGVGYVARPIGSFFMGHIGDRLGRKKILTGTILLMGLSTFLVGCLPTYHQVGLLAPALLVALRLVQGLSAAGEQAGANSMSFEHAPDDRRGFFTSFTLSGTQGGQVLAPAVFLPLAAVLSDDALTSWGWRIPFLLSAVVMIVGFLIRRSLEETPEFRTEQEAGVVAKAPLGELFRHHCAGVVRVFFAAFIAMINTTFAVFALSFATDQGGISKTAMLWLAIVANVVAVLTIPLWASLSDRIGRKPVFVSGLAGSAVLVTLFLWQISEGSTALVFVLGVALAGFVYSMTNAVWPSTYAEYFPTSVRLSGMAIGTQFGFGLAGFTPTIAGWLLDGDASNWGRVALFAVGACAISAVAVLTGPSGTHHVPTREVGSTPRPVRVGSLEAAR</sequence>
<dbReference type="InterPro" id="IPR005828">
    <property type="entry name" value="MFS_sugar_transport-like"/>
</dbReference>
<keyword evidence="2" id="KW-0813">Transport</keyword>
<evidence type="ECO:0000256" key="4">
    <source>
        <dbReference type="ARBA" id="ARBA00022692"/>
    </source>
</evidence>
<feature type="transmembrane region" description="Helical" evidence="8">
    <location>
        <begin position="280"/>
        <end position="298"/>
    </location>
</feature>
<dbReference type="InterPro" id="IPR036259">
    <property type="entry name" value="MFS_trans_sf"/>
</dbReference>
<comment type="subcellular location">
    <subcellularLocation>
        <location evidence="1">Cell membrane</location>
        <topology evidence="1">Multi-pass membrane protein</topology>
    </subcellularLocation>
</comment>
<evidence type="ECO:0000256" key="2">
    <source>
        <dbReference type="ARBA" id="ARBA00022448"/>
    </source>
</evidence>
<evidence type="ECO:0000256" key="3">
    <source>
        <dbReference type="ARBA" id="ARBA00022475"/>
    </source>
</evidence>
<protein>
    <submittedName>
        <fullName evidence="10">MFS transporter</fullName>
    </submittedName>
</protein>
<evidence type="ECO:0000313" key="11">
    <source>
        <dbReference type="Proteomes" id="UP001500571"/>
    </source>
</evidence>
<dbReference type="Pfam" id="PF00083">
    <property type="entry name" value="Sugar_tr"/>
    <property type="match status" value="1"/>
</dbReference>
<accession>A0ABP5C3Z0</accession>
<dbReference type="Pfam" id="PF07690">
    <property type="entry name" value="MFS_1"/>
    <property type="match status" value="1"/>
</dbReference>
<name>A0ABP5C3Z0_9ACTN</name>
<organism evidence="10 11">
    <name type="scientific">Nocardioides panacihumi</name>
    <dbReference type="NCBI Taxonomy" id="400774"/>
    <lineage>
        <taxon>Bacteria</taxon>
        <taxon>Bacillati</taxon>
        <taxon>Actinomycetota</taxon>
        <taxon>Actinomycetes</taxon>
        <taxon>Propionibacteriales</taxon>
        <taxon>Nocardioidaceae</taxon>
        <taxon>Nocardioides</taxon>
    </lineage>
</organism>
<dbReference type="SUPFAM" id="SSF103473">
    <property type="entry name" value="MFS general substrate transporter"/>
    <property type="match status" value="1"/>
</dbReference>
<dbReference type="InterPro" id="IPR011701">
    <property type="entry name" value="MFS"/>
</dbReference>
<dbReference type="Proteomes" id="UP001500571">
    <property type="component" value="Unassembled WGS sequence"/>
</dbReference>
<evidence type="ECO:0000256" key="7">
    <source>
        <dbReference type="SAM" id="MobiDB-lite"/>
    </source>
</evidence>
<dbReference type="RefSeq" id="WP_344044160.1">
    <property type="nucleotide sequence ID" value="NZ_BAAAPB010000001.1"/>
</dbReference>
<dbReference type="InterPro" id="IPR020846">
    <property type="entry name" value="MFS_dom"/>
</dbReference>
<dbReference type="PANTHER" id="PTHR43045:SF1">
    <property type="entry name" value="SHIKIMATE TRANSPORTER"/>
    <property type="match status" value="1"/>
</dbReference>
<feature type="transmembrane region" description="Helical" evidence="8">
    <location>
        <begin position="54"/>
        <end position="71"/>
    </location>
</feature>
<feature type="transmembrane region" description="Helical" evidence="8">
    <location>
        <begin position="91"/>
        <end position="112"/>
    </location>
</feature>
<evidence type="ECO:0000256" key="8">
    <source>
        <dbReference type="SAM" id="Phobius"/>
    </source>
</evidence>
<evidence type="ECO:0000256" key="6">
    <source>
        <dbReference type="ARBA" id="ARBA00023136"/>
    </source>
</evidence>
<dbReference type="PROSITE" id="PS50850">
    <property type="entry name" value="MFS"/>
    <property type="match status" value="1"/>
</dbReference>
<evidence type="ECO:0000256" key="5">
    <source>
        <dbReference type="ARBA" id="ARBA00022989"/>
    </source>
</evidence>
<dbReference type="CDD" id="cd17369">
    <property type="entry name" value="MFS_ShiA_like"/>
    <property type="match status" value="1"/>
</dbReference>
<dbReference type="PANTHER" id="PTHR43045">
    <property type="entry name" value="SHIKIMATE TRANSPORTER"/>
    <property type="match status" value="1"/>
</dbReference>
<feature type="domain" description="Major facilitator superfamily (MFS) profile" evidence="9">
    <location>
        <begin position="18"/>
        <end position="428"/>
    </location>
</feature>
<feature type="transmembrane region" description="Helical" evidence="8">
    <location>
        <begin position="310"/>
        <end position="329"/>
    </location>
</feature>
<keyword evidence="3" id="KW-1003">Cell membrane</keyword>
<keyword evidence="4 8" id="KW-0812">Transmembrane</keyword>
<feature type="region of interest" description="Disordered" evidence="7">
    <location>
        <begin position="427"/>
        <end position="451"/>
    </location>
</feature>
<keyword evidence="6 8" id="KW-0472">Membrane</keyword>
<proteinExistence type="predicted"/>
<keyword evidence="5 8" id="KW-1133">Transmembrane helix</keyword>
<feature type="transmembrane region" description="Helical" evidence="8">
    <location>
        <begin position="368"/>
        <end position="395"/>
    </location>
</feature>
<comment type="caution">
    <text evidence="10">The sequence shown here is derived from an EMBL/GenBank/DDBJ whole genome shotgun (WGS) entry which is preliminary data.</text>
</comment>
<evidence type="ECO:0000256" key="1">
    <source>
        <dbReference type="ARBA" id="ARBA00004651"/>
    </source>
</evidence>
<keyword evidence="11" id="KW-1185">Reference proteome</keyword>
<feature type="transmembrane region" description="Helical" evidence="8">
    <location>
        <begin position="191"/>
        <end position="210"/>
    </location>
</feature>
<feature type="transmembrane region" description="Helical" evidence="8">
    <location>
        <begin position="248"/>
        <end position="268"/>
    </location>
</feature>
<evidence type="ECO:0000313" key="10">
    <source>
        <dbReference type="EMBL" id="GAA1957261.1"/>
    </source>
</evidence>
<dbReference type="EMBL" id="BAAAPB010000001">
    <property type="protein sequence ID" value="GAA1957261.1"/>
    <property type="molecule type" value="Genomic_DNA"/>
</dbReference>
<feature type="transmembrane region" description="Helical" evidence="8">
    <location>
        <begin position="335"/>
        <end position="356"/>
    </location>
</feature>
<evidence type="ECO:0000259" key="9">
    <source>
        <dbReference type="PROSITE" id="PS50850"/>
    </source>
</evidence>
<feature type="transmembrane region" description="Helical" evidence="8">
    <location>
        <begin position="401"/>
        <end position="423"/>
    </location>
</feature>
<dbReference type="Gene3D" id="1.20.1250.20">
    <property type="entry name" value="MFS general substrate transporter like domains"/>
    <property type="match status" value="2"/>
</dbReference>